<evidence type="ECO:0000256" key="3">
    <source>
        <dbReference type="ARBA" id="ARBA00011071"/>
    </source>
</evidence>
<keyword evidence="6 13" id="KW-0808">Transferase</keyword>
<name>A0A914PMQ9_9BILA</name>
<evidence type="ECO:0000256" key="9">
    <source>
        <dbReference type="ARBA" id="ARBA00022989"/>
    </source>
</evidence>
<comment type="function">
    <text evidence="11 13">Catalytic subunit of the glycosylphosphatidylinositol-mannosyltransferase I complex which catalyzes the transfer of the first mannose, via an alpha-1,4 bond from a dolichol-phosphate-mannose (Dol-P-Man) to the glucosaminyl acyl phosphatidylinositol (GlcN-(acyl)PI) intermediate to generate alpha-D-Man-(1-&gt;4)-alpha-D-GlcN-(1-&gt;6)-(1-radyl,2-acyl-sn-glycero-3-phospho)-2-acyl-inositol and participates in the sixth step of the glycosylphosphatidylinositol-anchor biosynthesis.</text>
</comment>
<feature type="transmembrane region" description="Helical" evidence="13">
    <location>
        <begin position="215"/>
        <end position="232"/>
    </location>
</feature>
<keyword evidence="7 13" id="KW-0812">Transmembrane</keyword>
<evidence type="ECO:0000256" key="2">
    <source>
        <dbReference type="ARBA" id="ARBA00004687"/>
    </source>
</evidence>
<dbReference type="PANTHER" id="PTHR12886">
    <property type="entry name" value="PIG-M MANNOSYLTRANSFERASE"/>
    <property type="match status" value="1"/>
</dbReference>
<dbReference type="Proteomes" id="UP000887578">
    <property type="component" value="Unplaced"/>
</dbReference>
<evidence type="ECO:0000256" key="10">
    <source>
        <dbReference type="ARBA" id="ARBA00023136"/>
    </source>
</evidence>
<evidence type="ECO:0000256" key="6">
    <source>
        <dbReference type="ARBA" id="ARBA00022679"/>
    </source>
</evidence>
<keyword evidence="4 13" id="KW-0337">GPI-anchor biosynthesis</keyword>
<feature type="transmembrane region" description="Helical" evidence="13">
    <location>
        <begin position="140"/>
        <end position="159"/>
    </location>
</feature>
<protein>
    <recommendedName>
        <fullName evidence="12 13">GPI alpha-1,4-mannosyltransferase I, catalytic subunit</fullName>
        <ecNumber evidence="13">2.4.1.-</ecNumber>
    </recommendedName>
    <alternativeName>
        <fullName evidence="13">GPI mannosyltransferase I</fullName>
    </alternativeName>
</protein>
<dbReference type="WBParaSite" id="PDA_v2.g19775.t1">
    <property type="protein sequence ID" value="PDA_v2.g19775.t1"/>
    <property type="gene ID" value="PDA_v2.g19775"/>
</dbReference>
<evidence type="ECO:0000256" key="11">
    <source>
        <dbReference type="ARBA" id="ARBA00093408"/>
    </source>
</evidence>
<proteinExistence type="inferred from homology"/>
<feature type="transmembrane region" description="Helical" evidence="13">
    <location>
        <begin position="7"/>
        <end position="24"/>
    </location>
</feature>
<feature type="transmembrane region" description="Helical" evidence="13">
    <location>
        <begin position="80"/>
        <end position="102"/>
    </location>
</feature>
<evidence type="ECO:0000256" key="1">
    <source>
        <dbReference type="ARBA" id="ARBA00004477"/>
    </source>
</evidence>
<keyword evidence="9 13" id="KW-1133">Transmembrane helix</keyword>
<comment type="similarity">
    <text evidence="3 13">Belongs to the PIGM family.</text>
</comment>
<dbReference type="Pfam" id="PF05007">
    <property type="entry name" value="Mannosyl_trans"/>
    <property type="match status" value="1"/>
</dbReference>
<dbReference type="GO" id="GO:1990529">
    <property type="term" value="C:glycosylphosphatidylinositol-mannosyltransferase I complex"/>
    <property type="evidence" value="ECO:0007669"/>
    <property type="project" value="TreeGrafter"/>
</dbReference>
<keyword evidence="14" id="KW-1185">Reference proteome</keyword>
<dbReference type="GO" id="GO:0006506">
    <property type="term" value="P:GPI anchor biosynthetic process"/>
    <property type="evidence" value="ECO:0007669"/>
    <property type="project" value="UniProtKB-KW"/>
</dbReference>
<reference evidence="15" key="1">
    <citation type="submission" date="2022-11" db="UniProtKB">
        <authorList>
            <consortium name="WormBaseParasite"/>
        </authorList>
    </citation>
    <scope>IDENTIFICATION</scope>
</reference>
<dbReference type="GO" id="GO:0051751">
    <property type="term" value="F:alpha-1,4-mannosyltransferase activity"/>
    <property type="evidence" value="ECO:0007669"/>
    <property type="project" value="InterPro"/>
</dbReference>
<evidence type="ECO:0000313" key="14">
    <source>
        <dbReference type="Proteomes" id="UP000887578"/>
    </source>
</evidence>
<organism evidence="14 15">
    <name type="scientific">Panagrolaimus davidi</name>
    <dbReference type="NCBI Taxonomy" id="227884"/>
    <lineage>
        <taxon>Eukaryota</taxon>
        <taxon>Metazoa</taxon>
        <taxon>Ecdysozoa</taxon>
        <taxon>Nematoda</taxon>
        <taxon>Chromadorea</taxon>
        <taxon>Rhabditida</taxon>
        <taxon>Tylenchina</taxon>
        <taxon>Panagrolaimomorpha</taxon>
        <taxon>Panagrolaimoidea</taxon>
        <taxon>Panagrolaimidae</taxon>
        <taxon>Panagrolaimus</taxon>
    </lineage>
</organism>
<evidence type="ECO:0000256" key="12">
    <source>
        <dbReference type="ARBA" id="ARBA00093608"/>
    </source>
</evidence>
<dbReference type="AlphaFoldDB" id="A0A914PMQ9"/>
<evidence type="ECO:0000256" key="8">
    <source>
        <dbReference type="ARBA" id="ARBA00022824"/>
    </source>
</evidence>
<feature type="transmembrane region" description="Helical" evidence="13">
    <location>
        <begin position="30"/>
        <end position="59"/>
    </location>
</feature>
<evidence type="ECO:0000256" key="13">
    <source>
        <dbReference type="RuleBase" id="RU365064"/>
    </source>
</evidence>
<keyword evidence="10 13" id="KW-0472">Membrane</keyword>
<evidence type="ECO:0000256" key="7">
    <source>
        <dbReference type="ARBA" id="ARBA00022692"/>
    </source>
</evidence>
<dbReference type="PANTHER" id="PTHR12886:SF0">
    <property type="entry name" value="GPI MANNOSYLTRANSFERASE 1"/>
    <property type="match status" value="1"/>
</dbReference>
<dbReference type="EC" id="2.4.1.-" evidence="13"/>
<sequence length="281" mass="32823">MIISARGNADSLVCLAVLSTLYFLRQKEWITAAFIHGFAAIHLRIYPIIFLPSIFLHFINLNTVTGFQDFVKKCVLNIKGFVYIFIALTSFAITVGICYWFYGYKGLFESLLYHFSRYDIRHNFSPYFYPLYLNANDPEMLKLIGFGAFIPQAVAVIAFSFKYSQDLEFCWFLTTFAFVTVNKVSTSQYFIWYLIYVPLISNSLNINNRKALQLLAGWFIGQGIWLGFAYLFEFRGWNTLVFIWLSSLLFVAINFWIIISLIQRYQPSHLNKNKENVKKLK</sequence>
<dbReference type="GO" id="GO:0005789">
    <property type="term" value="C:endoplasmic reticulum membrane"/>
    <property type="evidence" value="ECO:0007669"/>
    <property type="project" value="UniProtKB-SubCell"/>
</dbReference>
<accession>A0A914PMQ9</accession>
<dbReference type="GO" id="GO:0004376">
    <property type="term" value="F:GPI mannosyltransferase activity"/>
    <property type="evidence" value="ECO:0007669"/>
    <property type="project" value="InterPro"/>
</dbReference>
<evidence type="ECO:0000313" key="15">
    <source>
        <dbReference type="WBParaSite" id="PDA_v2.g19775.t1"/>
    </source>
</evidence>
<feature type="transmembrane region" description="Helical" evidence="13">
    <location>
        <begin position="171"/>
        <end position="195"/>
    </location>
</feature>
<comment type="subcellular location">
    <subcellularLocation>
        <location evidence="1 13">Endoplasmic reticulum membrane</location>
        <topology evidence="1 13">Multi-pass membrane protein</topology>
    </subcellularLocation>
</comment>
<comment type="pathway">
    <text evidence="2 13">Glycolipid biosynthesis; glycosylphosphatidylinositol-anchor biosynthesis.</text>
</comment>
<evidence type="ECO:0000256" key="5">
    <source>
        <dbReference type="ARBA" id="ARBA00022676"/>
    </source>
</evidence>
<dbReference type="InterPro" id="IPR007704">
    <property type="entry name" value="PIG-M"/>
</dbReference>
<feature type="transmembrane region" description="Helical" evidence="13">
    <location>
        <begin position="239"/>
        <end position="262"/>
    </location>
</feature>
<keyword evidence="8 13" id="KW-0256">Endoplasmic reticulum</keyword>
<evidence type="ECO:0000256" key="4">
    <source>
        <dbReference type="ARBA" id="ARBA00022502"/>
    </source>
</evidence>
<keyword evidence="5 13" id="KW-0328">Glycosyltransferase</keyword>